<feature type="compositionally biased region" description="Low complexity" evidence="1">
    <location>
        <begin position="383"/>
        <end position="401"/>
    </location>
</feature>
<keyword evidence="5" id="KW-1185">Reference proteome</keyword>
<evidence type="ECO:0000256" key="2">
    <source>
        <dbReference type="SAM" id="Phobius"/>
    </source>
</evidence>
<keyword evidence="4" id="KW-0121">Carboxypeptidase</keyword>
<dbReference type="GO" id="GO:0006508">
    <property type="term" value="P:proteolysis"/>
    <property type="evidence" value="ECO:0007669"/>
    <property type="project" value="InterPro"/>
</dbReference>
<keyword evidence="4" id="KW-0378">Hydrolase</keyword>
<feature type="compositionally biased region" description="Polar residues" evidence="1">
    <location>
        <begin position="305"/>
        <end position="317"/>
    </location>
</feature>
<feature type="region of interest" description="Disordered" evidence="1">
    <location>
        <begin position="1"/>
        <end position="23"/>
    </location>
</feature>
<gene>
    <name evidence="4" type="ORF">C7M71_011235</name>
</gene>
<dbReference type="InterPro" id="IPR001967">
    <property type="entry name" value="Peptidase_S11_N"/>
</dbReference>
<feature type="transmembrane region" description="Helical" evidence="2">
    <location>
        <begin position="348"/>
        <end position="366"/>
    </location>
</feature>
<dbReference type="Pfam" id="PF00768">
    <property type="entry name" value="Peptidase_S11"/>
    <property type="match status" value="1"/>
</dbReference>
<name>A0A345T5T0_9ACTN</name>
<evidence type="ECO:0000256" key="1">
    <source>
        <dbReference type="SAM" id="MobiDB-lite"/>
    </source>
</evidence>
<dbReference type="Proteomes" id="UP000249340">
    <property type="component" value="Chromosome"/>
</dbReference>
<dbReference type="PANTHER" id="PTHR21581">
    <property type="entry name" value="D-ALANYL-D-ALANINE CARBOXYPEPTIDASE"/>
    <property type="match status" value="1"/>
</dbReference>
<proteinExistence type="predicted"/>
<evidence type="ECO:0000259" key="3">
    <source>
        <dbReference type="Pfam" id="PF00768"/>
    </source>
</evidence>
<feature type="domain" description="Peptidase S11 D-alanyl-D-alanine carboxypeptidase A N-terminal" evidence="3">
    <location>
        <begin position="27"/>
        <end position="261"/>
    </location>
</feature>
<dbReference type="SUPFAM" id="SSF56601">
    <property type="entry name" value="beta-lactamase/transpeptidase-like"/>
    <property type="match status" value="1"/>
</dbReference>
<keyword evidence="2" id="KW-0472">Membrane</keyword>
<dbReference type="InterPro" id="IPR012338">
    <property type="entry name" value="Beta-lactam/transpept-like"/>
</dbReference>
<organism evidence="4 5">
    <name type="scientific">Peterkaempfera bronchialis</name>
    <dbReference type="NCBI Taxonomy" id="2126346"/>
    <lineage>
        <taxon>Bacteria</taxon>
        <taxon>Bacillati</taxon>
        <taxon>Actinomycetota</taxon>
        <taxon>Actinomycetes</taxon>
        <taxon>Kitasatosporales</taxon>
        <taxon>Streptomycetaceae</taxon>
        <taxon>Peterkaempfera</taxon>
    </lineage>
</organism>
<accession>A0A345T5T0</accession>
<keyword evidence="2" id="KW-0812">Transmembrane</keyword>
<dbReference type="EMBL" id="CP031264">
    <property type="protein sequence ID" value="AXI81335.1"/>
    <property type="molecule type" value="Genomic_DNA"/>
</dbReference>
<sequence length="441" mass="45789">MSTVGGELLGLPGVQVRSGGDAPRLPEEITGQSWMVSDATTGEVLAARNAHWELPPASTLKMLFADTVLPKFPKGAVHRVSPEELADIGDGSSMVGIKEHLDYRVEDLWRGVFLRSGNDAVHVLSHMNGGIAATVREMQAKADDLQADDTHVVSPDGYDQPGQVSSAYDLTLFAREGLRNADFRSYCATKTAKFPGDVDAKTRKRDAFEIQNTDRLLTGAWGMTPYPGLIGVKNGFTSNAGNTFTGAAEKNGHTLIVTVMHPEPVHPNQVYLETGRLLDWGFAALGKVTPVGSLVAPRSGEGTDASPTPSQTGQQARPGTGKDDGQGNGTDDGTEAVQAGSTDGVSSGWVAAGIGAVLVVGGWGLARGRARSRRRSAWAAAAASAGTVGTTGSTALGASRTSRTTGGPGVSGAPGVSGGERGGSTAVGGRRRRRLPIGRRR</sequence>
<feature type="region of interest" description="Disordered" evidence="1">
    <location>
        <begin position="295"/>
        <end position="345"/>
    </location>
</feature>
<dbReference type="GO" id="GO:0009002">
    <property type="term" value="F:serine-type D-Ala-D-Ala carboxypeptidase activity"/>
    <property type="evidence" value="ECO:0007669"/>
    <property type="project" value="InterPro"/>
</dbReference>
<evidence type="ECO:0000313" key="5">
    <source>
        <dbReference type="Proteomes" id="UP000249340"/>
    </source>
</evidence>
<reference evidence="5" key="1">
    <citation type="submission" date="2018-07" db="EMBL/GenBank/DDBJ databases">
        <title>Streptacidiphilus bronchialis DSM 106435 chromosome.</title>
        <authorList>
            <person name="Batra D."/>
            <person name="Gulvik C.A."/>
        </authorList>
    </citation>
    <scope>NUCLEOTIDE SEQUENCE [LARGE SCALE GENOMIC DNA]</scope>
    <source>
        <strain evidence="5">DSM 106435</strain>
    </source>
</reference>
<protein>
    <submittedName>
        <fullName evidence="4">D-alanyl-D-alanine carboxypeptidase</fullName>
    </submittedName>
</protein>
<dbReference type="Gene3D" id="3.40.710.10">
    <property type="entry name" value="DD-peptidase/beta-lactamase superfamily"/>
    <property type="match status" value="1"/>
</dbReference>
<feature type="compositionally biased region" description="Gly residues" evidence="1">
    <location>
        <begin position="406"/>
        <end position="426"/>
    </location>
</feature>
<feature type="compositionally biased region" description="Basic residues" evidence="1">
    <location>
        <begin position="429"/>
        <end position="441"/>
    </location>
</feature>
<feature type="region of interest" description="Disordered" evidence="1">
    <location>
        <begin position="383"/>
        <end position="441"/>
    </location>
</feature>
<dbReference type="KEGG" id="stri:C7M71_011235"/>
<keyword evidence="4" id="KW-0645">Protease</keyword>
<evidence type="ECO:0000313" key="4">
    <source>
        <dbReference type="EMBL" id="AXI81335.1"/>
    </source>
</evidence>
<keyword evidence="2" id="KW-1133">Transmembrane helix</keyword>
<dbReference type="AlphaFoldDB" id="A0A345T5T0"/>
<dbReference type="OrthoDB" id="3663940at2"/>
<dbReference type="PANTHER" id="PTHR21581:SF33">
    <property type="entry name" value="D-ALANYL-D-ALANINE CARBOXYPEPTIDASE DACB"/>
    <property type="match status" value="1"/>
</dbReference>